<feature type="domain" description="Bacterial sugar transferase" evidence="9">
    <location>
        <begin position="332"/>
        <end position="519"/>
    </location>
</feature>
<evidence type="ECO:0000313" key="11">
    <source>
        <dbReference type="Proteomes" id="UP000320216"/>
    </source>
</evidence>
<keyword evidence="4 8" id="KW-0812">Transmembrane</keyword>
<comment type="similarity">
    <text evidence="2">Belongs to the bacterial sugar transferase family.</text>
</comment>
<name>A0A5B8M3W3_9MICO</name>
<dbReference type="AlphaFoldDB" id="A0A5B8M3W3"/>
<dbReference type="Proteomes" id="UP000320216">
    <property type="component" value="Chromosome"/>
</dbReference>
<keyword evidence="11" id="KW-1185">Reference proteome</keyword>
<accession>A0A5B8M3W3</accession>
<evidence type="ECO:0000256" key="8">
    <source>
        <dbReference type="SAM" id="Phobius"/>
    </source>
</evidence>
<evidence type="ECO:0000256" key="7">
    <source>
        <dbReference type="SAM" id="MobiDB-lite"/>
    </source>
</evidence>
<feature type="transmembrane region" description="Helical" evidence="8">
    <location>
        <begin position="102"/>
        <end position="125"/>
    </location>
</feature>
<gene>
    <name evidence="10" type="ORF">FPZ11_09555</name>
</gene>
<dbReference type="KEGG" id="huw:FPZ11_09555"/>
<evidence type="ECO:0000256" key="5">
    <source>
        <dbReference type="ARBA" id="ARBA00022989"/>
    </source>
</evidence>
<feature type="region of interest" description="Disordered" evidence="7">
    <location>
        <begin position="1"/>
        <end position="37"/>
    </location>
</feature>
<evidence type="ECO:0000256" key="6">
    <source>
        <dbReference type="ARBA" id="ARBA00023136"/>
    </source>
</evidence>
<keyword evidence="5 8" id="KW-1133">Transmembrane helix</keyword>
<feature type="transmembrane region" description="Helical" evidence="8">
    <location>
        <begin position="60"/>
        <end position="82"/>
    </location>
</feature>
<dbReference type="InterPro" id="IPR017475">
    <property type="entry name" value="EPS_sugar_tfrase"/>
</dbReference>
<dbReference type="GO" id="GO:0016780">
    <property type="term" value="F:phosphotransferase activity, for other substituted phosphate groups"/>
    <property type="evidence" value="ECO:0007669"/>
    <property type="project" value="TreeGrafter"/>
</dbReference>
<dbReference type="EMBL" id="CP042305">
    <property type="protein sequence ID" value="QDZ14976.1"/>
    <property type="molecule type" value="Genomic_DNA"/>
</dbReference>
<dbReference type="GO" id="GO:0016020">
    <property type="term" value="C:membrane"/>
    <property type="evidence" value="ECO:0007669"/>
    <property type="project" value="UniProtKB-SubCell"/>
</dbReference>
<dbReference type="OrthoDB" id="9808602at2"/>
<dbReference type="Pfam" id="PF02397">
    <property type="entry name" value="Bac_transf"/>
    <property type="match status" value="1"/>
</dbReference>
<evidence type="ECO:0000259" key="9">
    <source>
        <dbReference type="Pfam" id="PF02397"/>
    </source>
</evidence>
<evidence type="ECO:0000256" key="4">
    <source>
        <dbReference type="ARBA" id="ARBA00022692"/>
    </source>
</evidence>
<feature type="transmembrane region" description="Helical" evidence="8">
    <location>
        <begin position="137"/>
        <end position="158"/>
    </location>
</feature>
<dbReference type="InterPro" id="IPR003362">
    <property type="entry name" value="Bact_transf"/>
</dbReference>
<reference evidence="10 11" key="1">
    <citation type="submission" date="2019-07" db="EMBL/GenBank/DDBJ databases">
        <title>Full genome sequence of Humibacter sp. WJ7-1.</title>
        <authorList>
            <person name="Im W.-T."/>
        </authorList>
    </citation>
    <scope>NUCLEOTIDE SEQUENCE [LARGE SCALE GENOMIC DNA]</scope>
    <source>
        <strain evidence="10 11">WJ7-1</strain>
    </source>
</reference>
<dbReference type="PANTHER" id="PTHR30576:SF10">
    <property type="entry name" value="SLL5057 PROTEIN"/>
    <property type="match status" value="1"/>
</dbReference>
<feature type="compositionally biased region" description="Polar residues" evidence="7">
    <location>
        <begin position="11"/>
        <end position="25"/>
    </location>
</feature>
<organism evidence="10 11">
    <name type="scientific">Humibacter ginsenosidimutans</name>
    <dbReference type="NCBI Taxonomy" id="2599293"/>
    <lineage>
        <taxon>Bacteria</taxon>
        <taxon>Bacillati</taxon>
        <taxon>Actinomycetota</taxon>
        <taxon>Actinomycetes</taxon>
        <taxon>Micrococcales</taxon>
        <taxon>Microbacteriaceae</taxon>
        <taxon>Humibacter</taxon>
    </lineage>
</organism>
<evidence type="ECO:0000313" key="10">
    <source>
        <dbReference type="EMBL" id="QDZ14976.1"/>
    </source>
</evidence>
<feature type="transmembrane region" description="Helical" evidence="8">
    <location>
        <begin position="337"/>
        <end position="358"/>
    </location>
</feature>
<keyword evidence="3 10" id="KW-0808">Transferase</keyword>
<keyword evidence="6 8" id="KW-0472">Membrane</keyword>
<evidence type="ECO:0000256" key="2">
    <source>
        <dbReference type="ARBA" id="ARBA00006464"/>
    </source>
</evidence>
<feature type="transmembrane region" description="Helical" evidence="8">
    <location>
        <begin position="164"/>
        <end position="183"/>
    </location>
</feature>
<dbReference type="NCBIfam" id="TIGR03025">
    <property type="entry name" value="EPS_sugtrans"/>
    <property type="match status" value="1"/>
</dbReference>
<protein>
    <submittedName>
        <fullName evidence="10">Sugar transferase</fullName>
    </submittedName>
</protein>
<proteinExistence type="inferred from homology"/>
<sequence>MAINEGLHSPSGPQSPTAHTATGRGSRNAEQRVSRHPPFEVAAPASVKARTWTRTVAARLAVTDLVVVIAAIAVAQVVRFGFDPQRLVITGEHSVGLPPIDYTIVSVVLALSWFLSLSLAGTRSAHVVGTGATEYKLVVRATVVSFGSAAIVGFALQAQIGRSYLLIALPLGVTLLLLSRWLWRQWLVAKRRRGAMMNHAIVVGDLDSARHVVQQIHGLPGSGISIVGAAVQPGHDCGELAEGVRVLGDWNDLLHHVDESGADTVVITGSHPFKPRQLRELGWGLEERHVSLIVAPALTDVAGPRIHSTPVAGLPLIRVDYPELTGSRAVAKRAFDIVASAVGLIVSSPILLGIGIAVRLTSPGPALFRQERVGLNGATFSMLKFRTMARDAEQQLAPLLSANEAHGVLFKMRDDPRATRIGRVLRRHSFDELPQLWNVLKGDMSLVGPRPPLVSEVQAYERWVHRRLLVKPGITGLWQVSGRSDLSWEDSVRLDLYYVENWSLTSDLIILWRTTRAVLTKDGAY</sequence>
<comment type="subcellular location">
    <subcellularLocation>
        <location evidence="1">Membrane</location>
        <topology evidence="1">Multi-pass membrane protein</topology>
    </subcellularLocation>
</comment>
<dbReference type="Pfam" id="PF13727">
    <property type="entry name" value="CoA_binding_3"/>
    <property type="match status" value="1"/>
</dbReference>
<dbReference type="PANTHER" id="PTHR30576">
    <property type="entry name" value="COLANIC BIOSYNTHESIS UDP-GLUCOSE LIPID CARRIER TRANSFERASE"/>
    <property type="match status" value="1"/>
</dbReference>
<evidence type="ECO:0000256" key="1">
    <source>
        <dbReference type="ARBA" id="ARBA00004141"/>
    </source>
</evidence>
<evidence type="ECO:0000256" key="3">
    <source>
        <dbReference type="ARBA" id="ARBA00022679"/>
    </source>
</evidence>